<evidence type="ECO:0000256" key="1">
    <source>
        <dbReference type="ARBA" id="ARBA00023015"/>
    </source>
</evidence>
<feature type="domain" description="HTH deoR-type" evidence="3">
    <location>
        <begin position="12"/>
        <end position="50"/>
    </location>
</feature>
<dbReference type="AlphaFoldDB" id="A0A8I0CVE9"/>
<protein>
    <submittedName>
        <fullName evidence="6">WYL domain-containing protein</fullName>
    </submittedName>
</protein>
<dbReference type="Pfam" id="PF13280">
    <property type="entry name" value="WYL"/>
    <property type="match status" value="1"/>
</dbReference>
<keyword evidence="2" id="KW-0804">Transcription</keyword>
<proteinExistence type="predicted"/>
<accession>A0A8I0CVE9</accession>
<evidence type="ECO:0000259" key="5">
    <source>
        <dbReference type="Pfam" id="PF25583"/>
    </source>
</evidence>
<evidence type="ECO:0000313" key="6">
    <source>
        <dbReference type="EMBL" id="MBC3291602.1"/>
    </source>
</evidence>
<name>A0A8I0CVE9_9PSED</name>
<sequence>MTTPARSRSAERLVDILMELHINGVVHRSDLMQKFKITERTVYRDLNALSPIVQHAGNGQYRLIHATPSSRGQGLHNAVANLLNADSFFPDRGAAFWQNLESRVEENHILILNNDAEHTVQKDIRLYLTAIEKSIKNRNVCQMTYKDKMRLVNPYKLINKKNIWYLQATENGRLKSFSLSQISWFDIQKETFILDPHTQELLEKNLDPWVSEETFEVKIFTNNNISHYFKRRDLLPKQEIVAESHDGITIHCQAAHENQILPLIFYWLPNIQIVEPEWLRMKLLETLEGYLSTAHAESLEETL</sequence>
<dbReference type="InterPro" id="IPR026881">
    <property type="entry name" value="WYL_dom"/>
</dbReference>
<dbReference type="Pfam" id="PF25583">
    <property type="entry name" value="WCX"/>
    <property type="match status" value="1"/>
</dbReference>
<feature type="domain" description="WCX" evidence="5">
    <location>
        <begin position="215"/>
        <end position="290"/>
    </location>
</feature>
<dbReference type="Pfam" id="PF08220">
    <property type="entry name" value="HTH_DeoR"/>
    <property type="match status" value="1"/>
</dbReference>
<dbReference type="Gene3D" id="1.10.10.10">
    <property type="entry name" value="Winged helix-like DNA-binding domain superfamily/Winged helix DNA-binding domain"/>
    <property type="match status" value="1"/>
</dbReference>
<dbReference type="GO" id="GO:0003700">
    <property type="term" value="F:DNA-binding transcription factor activity"/>
    <property type="evidence" value="ECO:0007669"/>
    <property type="project" value="InterPro"/>
</dbReference>
<reference evidence="6" key="1">
    <citation type="journal article" date="2020" name="Microorganisms">
        <title>Reliable Identification of Environmental Pseudomonas Isolates Using the rpoD Gene.</title>
        <authorList>
            <consortium name="The Broad Institute Genome Sequencing Platform"/>
            <person name="Girard L."/>
            <person name="Lood C."/>
            <person name="Rokni-Zadeh H."/>
            <person name="van Noort V."/>
            <person name="Lavigne R."/>
            <person name="De Mot R."/>
        </authorList>
    </citation>
    <scope>NUCLEOTIDE SEQUENCE [LARGE SCALE GENOMIC DNA]</scope>
    <source>
        <strain evidence="6">SWRI145</strain>
    </source>
</reference>
<evidence type="ECO:0000259" key="3">
    <source>
        <dbReference type="Pfam" id="PF08220"/>
    </source>
</evidence>
<dbReference type="PROSITE" id="PS52050">
    <property type="entry name" value="WYL"/>
    <property type="match status" value="1"/>
</dbReference>
<dbReference type="PANTHER" id="PTHR34580:SF1">
    <property type="entry name" value="PROTEIN PAFC"/>
    <property type="match status" value="1"/>
</dbReference>
<keyword evidence="1" id="KW-0805">Transcription regulation</keyword>
<dbReference type="SUPFAM" id="SSF46785">
    <property type="entry name" value="Winged helix' DNA-binding domain"/>
    <property type="match status" value="1"/>
</dbReference>
<dbReference type="InterPro" id="IPR001034">
    <property type="entry name" value="DeoR_HTH"/>
</dbReference>
<dbReference type="EMBL" id="JABWQF010000004">
    <property type="protein sequence ID" value="MBC3291602.1"/>
    <property type="molecule type" value="Genomic_DNA"/>
</dbReference>
<gene>
    <name evidence="6" type="ORF">HU722_08715</name>
</gene>
<evidence type="ECO:0000259" key="4">
    <source>
        <dbReference type="Pfam" id="PF13280"/>
    </source>
</evidence>
<evidence type="ECO:0000256" key="2">
    <source>
        <dbReference type="ARBA" id="ARBA00023163"/>
    </source>
</evidence>
<feature type="domain" description="WYL" evidence="4">
    <location>
        <begin position="127"/>
        <end position="183"/>
    </location>
</feature>
<comment type="caution">
    <text evidence="6">The sequence shown here is derived from an EMBL/GenBank/DDBJ whole genome shotgun (WGS) entry which is preliminary data.</text>
</comment>
<dbReference type="PANTHER" id="PTHR34580">
    <property type="match status" value="1"/>
</dbReference>
<dbReference type="InterPro" id="IPR057727">
    <property type="entry name" value="WCX_dom"/>
</dbReference>
<dbReference type="InterPro" id="IPR036388">
    <property type="entry name" value="WH-like_DNA-bd_sf"/>
</dbReference>
<organism evidence="6">
    <name type="scientific">Pseudomonas tritici</name>
    <dbReference type="NCBI Taxonomy" id="2745518"/>
    <lineage>
        <taxon>Bacteria</taxon>
        <taxon>Pseudomonadati</taxon>
        <taxon>Pseudomonadota</taxon>
        <taxon>Gammaproteobacteria</taxon>
        <taxon>Pseudomonadales</taxon>
        <taxon>Pseudomonadaceae</taxon>
        <taxon>Pseudomonas</taxon>
    </lineage>
</organism>
<dbReference type="InterPro" id="IPR051534">
    <property type="entry name" value="CBASS_pafABC_assoc_protein"/>
</dbReference>
<dbReference type="InterPro" id="IPR036390">
    <property type="entry name" value="WH_DNA-bd_sf"/>
</dbReference>